<keyword evidence="1" id="KW-1133">Transmembrane helix</keyword>
<reference evidence="3" key="3">
    <citation type="submission" date="2025-09" db="UniProtKB">
        <authorList>
            <consortium name="Ensembl"/>
        </authorList>
    </citation>
    <scope>IDENTIFICATION</scope>
</reference>
<evidence type="ECO:0000259" key="2">
    <source>
        <dbReference type="PROSITE" id="PS51837"/>
    </source>
</evidence>
<proteinExistence type="predicted"/>
<evidence type="ECO:0000256" key="1">
    <source>
        <dbReference type="SAM" id="Phobius"/>
    </source>
</evidence>
<sequence length="58" mass="6542">TQCPECKEFIVCLFVYAVPLFCSCLAGCCLIPFCVDRFKSTTHRCPKCRTSICTLKTL</sequence>
<dbReference type="PROSITE" id="PS51837">
    <property type="entry name" value="LITAF"/>
    <property type="match status" value="1"/>
</dbReference>
<reference evidence="3" key="1">
    <citation type="submission" date="2021-04" db="EMBL/GenBank/DDBJ databases">
        <authorList>
            <consortium name="Wellcome Sanger Institute Data Sharing"/>
        </authorList>
    </citation>
    <scope>NUCLEOTIDE SEQUENCE [LARGE SCALE GENOMIC DNA]</scope>
</reference>
<feature type="transmembrane region" description="Helical" evidence="1">
    <location>
        <begin position="14"/>
        <end position="35"/>
    </location>
</feature>
<keyword evidence="1" id="KW-0812">Transmembrane</keyword>
<accession>A0A671UEW6</accession>
<feature type="domain" description="LITAF" evidence="2">
    <location>
        <begin position="1"/>
        <end position="57"/>
    </location>
</feature>
<dbReference type="Proteomes" id="UP000472265">
    <property type="component" value="Chromosome 23"/>
</dbReference>
<keyword evidence="4" id="KW-1185">Reference proteome</keyword>
<organism evidence="3 4">
    <name type="scientific">Sparus aurata</name>
    <name type="common">Gilthead sea bream</name>
    <dbReference type="NCBI Taxonomy" id="8175"/>
    <lineage>
        <taxon>Eukaryota</taxon>
        <taxon>Metazoa</taxon>
        <taxon>Chordata</taxon>
        <taxon>Craniata</taxon>
        <taxon>Vertebrata</taxon>
        <taxon>Euteleostomi</taxon>
        <taxon>Actinopterygii</taxon>
        <taxon>Neopterygii</taxon>
        <taxon>Teleostei</taxon>
        <taxon>Neoteleostei</taxon>
        <taxon>Acanthomorphata</taxon>
        <taxon>Eupercaria</taxon>
        <taxon>Spariformes</taxon>
        <taxon>Sparidae</taxon>
        <taxon>Sparus</taxon>
    </lineage>
</organism>
<keyword evidence="1" id="KW-0472">Membrane</keyword>
<evidence type="ECO:0000313" key="4">
    <source>
        <dbReference type="Proteomes" id="UP000472265"/>
    </source>
</evidence>
<dbReference type="AlphaFoldDB" id="A0A671UEW6"/>
<dbReference type="GeneTree" id="ENSGT01100000263632"/>
<reference evidence="3" key="2">
    <citation type="submission" date="2025-08" db="UniProtKB">
        <authorList>
            <consortium name="Ensembl"/>
        </authorList>
    </citation>
    <scope>IDENTIFICATION</scope>
</reference>
<dbReference type="Ensembl" id="ENSSAUT00010013751.1">
    <property type="protein sequence ID" value="ENSSAUP00010012941.1"/>
    <property type="gene ID" value="ENSSAUG00010006157.1"/>
</dbReference>
<dbReference type="Pfam" id="PF10601">
    <property type="entry name" value="zf-LITAF-like"/>
    <property type="match status" value="1"/>
</dbReference>
<dbReference type="InterPro" id="IPR006629">
    <property type="entry name" value="LITAF"/>
</dbReference>
<evidence type="ECO:0000313" key="3">
    <source>
        <dbReference type="Ensembl" id="ENSSAUP00010012941.1"/>
    </source>
</evidence>
<name>A0A671UEW6_SPAAU</name>
<protein>
    <recommendedName>
        <fullName evidence="2">LITAF domain-containing protein</fullName>
    </recommendedName>
</protein>
<dbReference type="InParanoid" id="A0A671UEW6"/>